<sequence length="737" mass="82919">MNGLITIATNGECLQRAVALSISAKRFGVPTVLLYARIQPSRYSTFFEEVVDVSKHMPINQSSTHRDRELKKLCYQYSQRYAACAFANANSLVIRDPAPMFRVLSEFGIHTPGGSVVAAKQAWATPSGLSAREVATAVGVGESSPIHTLNSGFLFWTRGHRAEKWFHRFESLFHDILETPQYSATKSVNDALCMSLAFAHLDIPLNFSDSSIGVWDAIDLQLCIKSEKFRCKKGHFWNGHVFHPFIANFGDGAPSALYRECVKYLQDTIEAASLPLFAPKPTGDAPNVLSSFICRAKFDAYSISREEYSAIIRYVKENNICSVLEFGPGASTWAFLEAGCKVVTCESNPRFLKHYRDVFKEYPEVKVIEYKDEAEIEIPQLGSACFDLGLVDGPVGLRPEDPRKFSRLNSSEFTSRRCSKWVLHDSLRPGEQETLRIFREKGWSLRPLAGHPKLTEVSRGLDTSAINSAQHATHKINSSESISYRSYDFSHWSSLPKVSCQCITFGRPELLNEAVESFLRQDYPGVKELVILNDSESVLLECYDDSQIYVENVRRRFRTIGEKRNACCALSTGDVILPWDDDDICLPWRISVTIEKMINRQYSKPSQLWYLGTDGLSIRKSMAHAMGGWSRELFDSVRGYPHIQSGQDQAIEGLFGKTGLRNVTQLTEHDVFYIYRFPGTGSYHLSAHGYGQGYDRAGKFVSENVRQGTYKISPHWKLDYVAMVQDAITSHSGKNGC</sequence>
<dbReference type="Pfam" id="PF00535">
    <property type="entry name" value="Glycos_transf_2"/>
    <property type="match status" value="1"/>
</dbReference>
<name>A0A517M978_9BACT</name>
<dbReference type="Gene3D" id="3.90.550.10">
    <property type="entry name" value="Spore Coat Polysaccharide Biosynthesis Protein SpsA, Chain A"/>
    <property type="match status" value="1"/>
</dbReference>
<dbReference type="EMBL" id="CP036262">
    <property type="protein sequence ID" value="QDS91446.1"/>
    <property type="molecule type" value="Genomic_DNA"/>
</dbReference>
<dbReference type="SUPFAM" id="SSF53335">
    <property type="entry name" value="S-adenosyl-L-methionine-dependent methyltransferases"/>
    <property type="match status" value="1"/>
</dbReference>
<proteinExistence type="predicted"/>
<dbReference type="AlphaFoldDB" id="A0A517M978"/>
<evidence type="ECO:0000259" key="1">
    <source>
        <dbReference type="Pfam" id="PF00535"/>
    </source>
</evidence>
<keyword evidence="2" id="KW-0808">Transferase</keyword>
<reference evidence="2 3" key="1">
    <citation type="submission" date="2019-02" db="EMBL/GenBank/DDBJ databases">
        <title>Deep-cultivation of Planctomycetes and their phenomic and genomic characterization uncovers novel biology.</title>
        <authorList>
            <person name="Wiegand S."/>
            <person name="Jogler M."/>
            <person name="Boedeker C."/>
            <person name="Pinto D."/>
            <person name="Vollmers J."/>
            <person name="Rivas-Marin E."/>
            <person name="Kohn T."/>
            <person name="Peeters S.H."/>
            <person name="Heuer A."/>
            <person name="Rast P."/>
            <person name="Oberbeckmann S."/>
            <person name="Bunk B."/>
            <person name="Jeske O."/>
            <person name="Meyerdierks A."/>
            <person name="Storesund J.E."/>
            <person name="Kallscheuer N."/>
            <person name="Luecker S."/>
            <person name="Lage O.M."/>
            <person name="Pohl T."/>
            <person name="Merkel B.J."/>
            <person name="Hornburger P."/>
            <person name="Mueller R.-W."/>
            <person name="Bruemmer F."/>
            <person name="Labrenz M."/>
            <person name="Spormann A.M."/>
            <person name="Op den Camp H."/>
            <person name="Overmann J."/>
            <person name="Amann R."/>
            <person name="Jetten M.S.M."/>
            <person name="Mascher T."/>
            <person name="Medema M.H."/>
            <person name="Devos D.P."/>
            <person name="Kaster A.-K."/>
            <person name="Ovreas L."/>
            <person name="Rohde M."/>
            <person name="Galperin M.Y."/>
            <person name="Jogler C."/>
        </authorList>
    </citation>
    <scope>NUCLEOTIDE SEQUENCE [LARGE SCALE GENOMIC DNA]</scope>
    <source>
        <strain evidence="2 3">FF011L</strain>
    </source>
</reference>
<evidence type="ECO:0000313" key="2">
    <source>
        <dbReference type="EMBL" id="QDS91446.1"/>
    </source>
</evidence>
<accession>A0A517M978</accession>
<dbReference type="OrthoDB" id="215285at2"/>
<dbReference type="CDD" id="cd00761">
    <property type="entry name" value="Glyco_tranf_GTA_type"/>
    <property type="match status" value="1"/>
</dbReference>
<dbReference type="Proteomes" id="UP000320672">
    <property type="component" value="Chromosome"/>
</dbReference>
<evidence type="ECO:0000313" key="3">
    <source>
        <dbReference type="Proteomes" id="UP000320672"/>
    </source>
</evidence>
<dbReference type="InterPro" id="IPR001173">
    <property type="entry name" value="Glyco_trans_2-like"/>
</dbReference>
<dbReference type="KEGG" id="rml:FF011L_01760"/>
<feature type="domain" description="Glycosyltransferase 2-like" evidence="1">
    <location>
        <begin position="503"/>
        <end position="602"/>
    </location>
</feature>
<gene>
    <name evidence="2" type="ORF">FF011L_01760</name>
</gene>
<dbReference type="InterPro" id="IPR029044">
    <property type="entry name" value="Nucleotide-diphossugar_trans"/>
</dbReference>
<keyword evidence="3" id="KW-1185">Reference proteome</keyword>
<dbReference type="RefSeq" id="WP_145349514.1">
    <property type="nucleotide sequence ID" value="NZ_CP036262.1"/>
</dbReference>
<dbReference type="InterPro" id="IPR029063">
    <property type="entry name" value="SAM-dependent_MTases_sf"/>
</dbReference>
<dbReference type="Gene3D" id="3.40.50.150">
    <property type="entry name" value="Vaccinia Virus protein VP39"/>
    <property type="match status" value="1"/>
</dbReference>
<dbReference type="SUPFAM" id="SSF53448">
    <property type="entry name" value="Nucleotide-diphospho-sugar transferases"/>
    <property type="match status" value="1"/>
</dbReference>
<organism evidence="2 3">
    <name type="scientific">Roseimaritima multifibrata</name>
    <dbReference type="NCBI Taxonomy" id="1930274"/>
    <lineage>
        <taxon>Bacteria</taxon>
        <taxon>Pseudomonadati</taxon>
        <taxon>Planctomycetota</taxon>
        <taxon>Planctomycetia</taxon>
        <taxon>Pirellulales</taxon>
        <taxon>Pirellulaceae</taxon>
        <taxon>Roseimaritima</taxon>
    </lineage>
</organism>
<dbReference type="GO" id="GO:0016740">
    <property type="term" value="F:transferase activity"/>
    <property type="evidence" value="ECO:0007669"/>
    <property type="project" value="UniProtKB-KW"/>
</dbReference>
<protein>
    <submittedName>
        <fullName evidence="2">Glycosyl transferase family 2</fullName>
    </submittedName>
</protein>